<dbReference type="InterPro" id="IPR002401">
    <property type="entry name" value="Cyt_P450_E_grp-I"/>
</dbReference>
<dbReference type="InterPro" id="IPR036396">
    <property type="entry name" value="Cyt_P450_sf"/>
</dbReference>
<keyword evidence="4 8" id="KW-0479">Metal-binding</keyword>
<evidence type="ECO:0000256" key="7">
    <source>
        <dbReference type="ARBA" id="ARBA00023033"/>
    </source>
</evidence>
<dbReference type="InterPro" id="IPR050121">
    <property type="entry name" value="Cytochrome_P450_monoxygenase"/>
</dbReference>
<evidence type="ECO:0000256" key="1">
    <source>
        <dbReference type="ARBA" id="ARBA00001971"/>
    </source>
</evidence>
<dbReference type="Gene3D" id="1.10.630.10">
    <property type="entry name" value="Cytochrome P450"/>
    <property type="match status" value="1"/>
</dbReference>
<keyword evidence="6 8" id="KW-0408">Iron</keyword>
<evidence type="ECO:0000256" key="6">
    <source>
        <dbReference type="ARBA" id="ARBA00023004"/>
    </source>
</evidence>
<proteinExistence type="inferred from homology"/>
<evidence type="ECO:0000256" key="2">
    <source>
        <dbReference type="ARBA" id="ARBA00010617"/>
    </source>
</evidence>
<evidence type="ECO:0000256" key="9">
    <source>
        <dbReference type="SAM" id="Phobius"/>
    </source>
</evidence>
<dbReference type="GeneID" id="92093919"/>
<dbReference type="EMBL" id="JAQQWL010000009">
    <property type="protein sequence ID" value="KAK8058999.1"/>
    <property type="molecule type" value="Genomic_DNA"/>
</dbReference>
<dbReference type="PANTHER" id="PTHR24305">
    <property type="entry name" value="CYTOCHROME P450"/>
    <property type="match status" value="1"/>
</dbReference>
<evidence type="ECO:0000256" key="3">
    <source>
        <dbReference type="ARBA" id="ARBA00022617"/>
    </source>
</evidence>
<comment type="caution">
    <text evidence="10">The sequence shown here is derived from an EMBL/GenBank/DDBJ whole genome shotgun (WGS) entry which is preliminary data.</text>
</comment>
<keyword evidence="9" id="KW-0812">Transmembrane</keyword>
<dbReference type="InterPro" id="IPR001128">
    <property type="entry name" value="Cyt_P450"/>
</dbReference>
<gene>
    <name evidence="10" type="ORF">PG994_009447</name>
</gene>
<keyword evidence="5 8" id="KW-0560">Oxidoreductase</keyword>
<protein>
    <submittedName>
        <fullName evidence="10">Cytochrome P450</fullName>
    </submittedName>
</protein>
<keyword evidence="9" id="KW-0472">Membrane</keyword>
<dbReference type="SUPFAM" id="SSF48264">
    <property type="entry name" value="Cytochrome P450"/>
    <property type="match status" value="1"/>
</dbReference>
<reference evidence="10 11" key="1">
    <citation type="submission" date="2023-01" db="EMBL/GenBank/DDBJ databases">
        <title>Analysis of 21 Apiospora genomes using comparative genomics revels a genus with tremendous synthesis potential of carbohydrate active enzymes and secondary metabolites.</title>
        <authorList>
            <person name="Sorensen T."/>
        </authorList>
    </citation>
    <scope>NUCLEOTIDE SEQUENCE [LARGE SCALE GENOMIC DNA]</scope>
    <source>
        <strain evidence="10 11">CBS 135458</strain>
    </source>
</reference>
<evidence type="ECO:0000313" key="11">
    <source>
        <dbReference type="Proteomes" id="UP001480595"/>
    </source>
</evidence>
<feature type="transmembrane region" description="Helical" evidence="9">
    <location>
        <begin position="13"/>
        <end position="36"/>
    </location>
</feature>
<dbReference type="InterPro" id="IPR017972">
    <property type="entry name" value="Cyt_P450_CS"/>
</dbReference>
<dbReference type="RefSeq" id="XP_066714445.1">
    <property type="nucleotide sequence ID" value="XM_066860856.1"/>
</dbReference>
<dbReference type="Pfam" id="PF00067">
    <property type="entry name" value="p450"/>
    <property type="match status" value="1"/>
</dbReference>
<dbReference type="Proteomes" id="UP001480595">
    <property type="component" value="Unassembled WGS sequence"/>
</dbReference>
<evidence type="ECO:0000256" key="8">
    <source>
        <dbReference type="RuleBase" id="RU000461"/>
    </source>
</evidence>
<dbReference type="PROSITE" id="PS00086">
    <property type="entry name" value="CYTOCHROME_P450"/>
    <property type="match status" value="1"/>
</dbReference>
<keyword evidence="3 8" id="KW-0349">Heme</keyword>
<evidence type="ECO:0000313" key="10">
    <source>
        <dbReference type="EMBL" id="KAK8058999.1"/>
    </source>
</evidence>
<name>A0ABR1UMB6_9PEZI</name>
<organism evidence="10 11">
    <name type="scientific">Apiospora phragmitis</name>
    <dbReference type="NCBI Taxonomy" id="2905665"/>
    <lineage>
        <taxon>Eukaryota</taxon>
        <taxon>Fungi</taxon>
        <taxon>Dikarya</taxon>
        <taxon>Ascomycota</taxon>
        <taxon>Pezizomycotina</taxon>
        <taxon>Sordariomycetes</taxon>
        <taxon>Xylariomycetidae</taxon>
        <taxon>Amphisphaeriales</taxon>
        <taxon>Apiosporaceae</taxon>
        <taxon>Apiospora</taxon>
    </lineage>
</organism>
<comment type="similarity">
    <text evidence="2 8">Belongs to the cytochrome P450 family.</text>
</comment>
<dbReference type="PRINTS" id="PR00463">
    <property type="entry name" value="EP450I"/>
</dbReference>
<keyword evidence="7 8" id="KW-0503">Monooxygenase</keyword>
<accession>A0ABR1UMB6</accession>
<dbReference type="CDD" id="cd11058">
    <property type="entry name" value="CYP60B-like"/>
    <property type="match status" value="1"/>
</dbReference>
<dbReference type="PANTHER" id="PTHR24305:SF230">
    <property type="entry name" value="P450, PUTATIVE (EUROFUNG)-RELATED"/>
    <property type="match status" value="1"/>
</dbReference>
<keyword evidence="11" id="KW-1185">Reference proteome</keyword>
<evidence type="ECO:0000256" key="5">
    <source>
        <dbReference type="ARBA" id="ARBA00023002"/>
    </source>
</evidence>
<comment type="cofactor">
    <cofactor evidence="1">
        <name>heme</name>
        <dbReference type="ChEBI" id="CHEBI:30413"/>
    </cofactor>
</comment>
<evidence type="ECO:0000256" key="4">
    <source>
        <dbReference type="ARBA" id="ARBA00022723"/>
    </source>
</evidence>
<keyword evidence="9" id="KW-1133">Transmembrane helix</keyword>
<dbReference type="PRINTS" id="PR00385">
    <property type="entry name" value="P450"/>
</dbReference>
<sequence>MTGESGPYDWTGVWAKLALTVLCYYAVILPAYYLWFHPLARYPGPRTWAISQLPWMVMFCSGQSHSHLLELHNQYGRIVRVGPDELSYIVPEAWNAINGRQRDVVENPKAPWFCPPDDGHIAGASNADHARMRYVLADAFSTRAIAQQQSLISGYVDLLIRRLHEKAQDGGAAIDVGSWFNYCAFDIIGDLAFGEPFGCLQGSAMHPWIAMIFGSLRTGAVGAALRRFPVLPSILPLLVPKRLRQLGDDLKRFSAERVAKRISTGSQRPDFIEAMISGKGQMTLSRNEIVNNALVLTVAGSETTATALTGAVYLLATNPQAMGKLEAEICAAFVNEEAIADLNSVARLPYLGAVTQETLRLYPPGPNAQPRITPPQGNTILGDFIPGKALLKTIIGIPQRAMYLSEHNFRRAKHFIPERWLGDQEFAGDRRDCLNAFSVGPRNCIGMNLAYAEFRQILARLLWNFHVTLDEQSLGWLETQRSYLHWDRAPLYVHLRPRQKFYEC</sequence>